<evidence type="ECO:0000256" key="1">
    <source>
        <dbReference type="ARBA" id="ARBA00004123"/>
    </source>
</evidence>
<evidence type="ECO:0000256" key="2">
    <source>
        <dbReference type="ARBA" id="ARBA00022473"/>
    </source>
</evidence>
<dbReference type="STRING" id="105785.A0A2J7Q9F5"/>
<dbReference type="InParanoid" id="A0A2J7Q9F5"/>
<keyword evidence="2" id="KW-0217">Developmental protein</keyword>
<dbReference type="InterPro" id="IPR036388">
    <property type="entry name" value="WH-like_DNA-bd_sf"/>
</dbReference>
<evidence type="ECO:0000256" key="4">
    <source>
        <dbReference type="ARBA" id="ARBA00023015"/>
    </source>
</evidence>
<feature type="region of interest" description="Disordered" evidence="8">
    <location>
        <begin position="51"/>
        <end position="78"/>
    </location>
</feature>
<gene>
    <name evidence="10" type="ORF">B7P43_G13872</name>
</gene>
<dbReference type="PROSITE" id="PS51057">
    <property type="entry name" value="PAIRED_2"/>
    <property type="match status" value="1"/>
</dbReference>
<keyword evidence="11" id="KW-1185">Reference proteome</keyword>
<keyword evidence="7" id="KW-0539">Nucleus</keyword>
<keyword evidence="4" id="KW-0805">Transcription regulation</keyword>
<evidence type="ECO:0000259" key="9">
    <source>
        <dbReference type="PROSITE" id="PS51057"/>
    </source>
</evidence>
<reference evidence="10 11" key="1">
    <citation type="submission" date="2017-12" db="EMBL/GenBank/DDBJ databases">
        <title>Hemimetabolous genomes reveal molecular basis of termite eusociality.</title>
        <authorList>
            <person name="Harrison M.C."/>
            <person name="Jongepier E."/>
            <person name="Robertson H.M."/>
            <person name="Arning N."/>
            <person name="Bitard-Feildel T."/>
            <person name="Chao H."/>
            <person name="Childers C.P."/>
            <person name="Dinh H."/>
            <person name="Doddapaneni H."/>
            <person name="Dugan S."/>
            <person name="Gowin J."/>
            <person name="Greiner C."/>
            <person name="Han Y."/>
            <person name="Hu H."/>
            <person name="Hughes D.S.T."/>
            <person name="Huylmans A.-K."/>
            <person name="Kemena C."/>
            <person name="Kremer L.P.M."/>
            <person name="Lee S.L."/>
            <person name="Lopez-Ezquerra A."/>
            <person name="Mallet L."/>
            <person name="Monroy-Kuhn J.M."/>
            <person name="Moser A."/>
            <person name="Murali S.C."/>
            <person name="Muzny D.M."/>
            <person name="Otani S."/>
            <person name="Piulachs M.-D."/>
            <person name="Poelchau M."/>
            <person name="Qu J."/>
            <person name="Schaub F."/>
            <person name="Wada-Katsumata A."/>
            <person name="Worley K.C."/>
            <person name="Xie Q."/>
            <person name="Ylla G."/>
            <person name="Poulsen M."/>
            <person name="Gibbs R.A."/>
            <person name="Schal C."/>
            <person name="Richards S."/>
            <person name="Belles X."/>
            <person name="Korb J."/>
            <person name="Bornberg-Bauer E."/>
        </authorList>
    </citation>
    <scope>NUCLEOTIDE SEQUENCE [LARGE SCALE GENOMIC DNA]</scope>
    <source>
        <tissue evidence="10">Whole body</tissue>
    </source>
</reference>
<evidence type="ECO:0000256" key="5">
    <source>
        <dbReference type="ARBA" id="ARBA00023125"/>
    </source>
</evidence>
<dbReference type="Gene3D" id="1.10.10.10">
    <property type="entry name" value="Winged helix-like DNA-binding domain superfamily/Winged helix DNA-binding domain"/>
    <property type="match status" value="1"/>
</dbReference>
<evidence type="ECO:0000313" key="11">
    <source>
        <dbReference type="Proteomes" id="UP000235965"/>
    </source>
</evidence>
<dbReference type="PANTHER" id="PTHR45636">
    <property type="entry name" value="PAIRED BOX PROTEIN PAX-6-RELATED-RELATED"/>
    <property type="match status" value="1"/>
</dbReference>
<keyword evidence="3" id="KW-0563">Paired box</keyword>
<evidence type="ECO:0000256" key="7">
    <source>
        <dbReference type="ARBA" id="ARBA00023242"/>
    </source>
</evidence>
<protein>
    <recommendedName>
        <fullName evidence="9">Paired domain-containing protein</fullName>
    </recommendedName>
</protein>
<dbReference type="AlphaFoldDB" id="A0A2J7Q9F5"/>
<name>A0A2J7Q9F5_9NEOP</name>
<dbReference type="InterPro" id="IPR009057">
    <property type="entry name" value="Homeodomain-like_sf"/>
</dbReference>
<feature type="compositionally biased region" description="Polar residues" evidence="8">
    <location>
        <begin position="63"/>
        <end position="78"/>
    </location>
</feature>
<feature type="region of interest" description="Disordered" evidence="8">
    <location>
        <begin position="101"/>
        <end position="120"/>
    </location>
</feature>
<dbReference type="Pfam" id="PF00292">
    <property type="entry name" value="PAX"/>
    <property type="match status" value="1"/>
</dbReference>
<sequence>MFAWEIRDQLLAQRICDPNSIPSVSSVNRILRNSGAWTEADLVSAAAAVASGGPCPPGPSSAQHSTALRSPTGGSTYQHKTASLVTGRMGFFTPHPQLPQGFSHANHQQHHSYTSNTSTTSGRLVALHQLHTTTAPTTLTTKGTISHHQSPWANFMISCRPHHSALPYHPRYGALMMSEGGFTGGQLPAEAHSSYLLQGSHSNSSSIAGSEEDSRDKSEDGDEDEEDVRMTPERRKDNKQKMEQQQQQEPQPEKKRNPYSIEELLKKPDIAKKPSTSPATLSLQTMFLQPPCGLLVDKPCTCSLVSAVRPHQDHEASCIDLIEASSSSSCASSVTVPISMSQTGSLHKQTATCNT</sequence>
<evidence type="ECO:0000313" key="10">
    <source>
        <dbReference type="EMBL" id="PNF25217.1"/>
    </source>
</evidence>
<proteinExistence type="predicted"/>
<dbReference type="GO" id="GO:0000978">
    <property type="term" value="F:RNA polymerase II cis-regulatory region sequence-specific DNA binding"/>
    <property type="evidence" value="ECO:0007669"/>
    <property type="project" value="TreeGrafter"/>
</dbReference>
<feature type="region of interest" description="Disordered" evidence="8">
    <location>
        <begin position="199"/>
        <end position="259"/>
    </location>
</feature>
<organism evidence="10 11">
    <name type="scientific">Cryptotermes secundus</name>
    <dbReference type="NCBI Taxonomy" id="105785"/>
    <lineage>
        <taxon>Eukaryota</taxon>
        <taxon>Metazoa</taxon>
        <taxon>Ecdysozoa</taxon>
        <taxon>Arthropoda</taxon>
        <taxon>Hexapoda</taxon>
        <taxon>Insecta</taxon>
        <taxon>Pterygota</taxon>
        <taxon>Neoptera</taxon>
        <taxon>Polyneoptera</taxon>
        <taxon>Dictyoptera</taxon>
        <taxon>Blattodea</taxon>
        <taxon>Blattoidea</taxon>
        <taxon>Termitoidae</taxon>
        <taxon>Kalotermitidae</taxon>
        <taxon>Cryptotermitinae</taxon>
        <taxon>Cryptotermes</taxon>
    </lineage>
</organism>
<dbReference type="SUPFAM" id="SSF46689">
    <property type="entry name" value="Homeodomain-like"/>
    <property type="match status" value="1"/>
</dbReference>
<feature type="domain" description="Paired" evidence="9">
    <location>
        <begin position="1"/>
        <end position="34"/>
    </location>
</feature>
<dbReference type="GO" id="GO:0000981">
    <property type="term" value="F:DNA-binding transcription factor activity, RNA polymerase II-specific"/>
    <property type="evidence" value="ECO:0007669"/>
    <property type="project" value="TreeGrafter"/>
</dbReference>
<keyword evidence="5" id="KW-0238">DNA-binding</keyword>
<feature type="compositionally biased region" description="Low complexity" evidence="8">
    <location>
        <begin position="200"/>
        <end position="209"/>
    </location>
</feature>
<evidence type="ECO:0000256" key="8">
    <source>
        <dbReference type="SAM" id="MobiDB-lite"/>
    </source>
</evidence>
<evidence type="ECO:0000256" key="6">
    <source>
        <dbReference type="ARBA" id="ARBA00023163"/>
    </source>
</evidence>
<dbReference type="PANTHER" id="PTHR45636:SF43">
    <property type="entry name" value="PAIRED BOX POX-NEURO PROTEIN"/>
    <property type="match status" value="1"/>
</dbReference>
<evidence type="ECO:0000256" key="3">
    <source>
        <dbReference type="ARBA" id="ARBA00022724"/>
    </source>
</evidence>
<dbReference type="InterPro" id="IPR001523">
    <property type="entry name" value="Paired_dom"/>
</dbReference>
<feature type="compositionally biased region" description="Basic and acidic residues" evidence="8">
    <location>
        <begin position="228"/>
        <end position="242"/>
    </location>
</feature>
<dbReference type="GO" id="GO:0005634">
    <property type="term" value="C:nucleus"/>
    <property type="evidence" value="ECO:0007669"/>
    <property type="project" value="UniProtKB-SubCell"/>
</dbReference>
<keyword evidence="6" id="KW-0804">Transcription</keyword>
<comment type="caution">
    <text evidence="10">The sequence shown here is derived from an EMBL/GenBank/DDBJ whole genome shotgun (WGS) entry which is preliminary data.</text>
</comment>
<dbReference type="OrthoDB" id="3225452at2759"/>
<comment type="subcellular location">
    <subcellularLocation>
        <location evidence="1">Nucleus</location>
    </subcellularLocation>
</comment>
<accession>A0A2J7Q9F5</accession>
<dbReference type="EMBL" id="NEVH01016358">
    <property type="protein sequence ID" value="PNF25217.1"/>
    <property type="molecule type" value="Genomic_DNA"/>
</dbReference>
<dbReference type="InterPro" id="IPR043565">
    <property type="entry name" value="PAX_fam"/>
</dbReference>
<dbReference type="Proteomes" id="UP000235965">
    <property type="component" value="Unassembled WGS sequence"/>
</dbReference>